<dbReference type="SMART" id="SM00342">
    <property type="entry name" value="HTH_ARAC"/>
    <property type="match status" value="1"/>
</dbReference>
<protein>
    <submittedName>
        <fullName evidence="5">AraC-like DNA-binding protein</fullName>
    </submittedName>
</protein>
<organism evidence="5 6">
    <name type="scientific">Lacibacter cauensis</name>
    <dbReference type="NCBI Taxonomy" id="510947"/>
    <lineage>
        <taxon>Bacteria</taxon>
        <taxon>Pseudomonadati</taxon>
        <taxon>Bacteroidota</taxon>
        <taxon>Chitinophagia</taxon>
        <taxon>Chitinophagales</taxon>
        <taxon>Chitinophagaceae</taxon>
        <taxon>Lacibacter</taxon>
    </lineage>
</organism>
<dbReference type="InterPro" id="IPR003313">
    <property type="entry name" value="AraC-bd"/>
</dbReference>
<keyword evidence="2 5" id="KW-0238">DNA-binding</keyword>
<dbReference type="PRINTS" id="PR00032">
    <property type="entry name" value="HTHARAC"/>
</dbReference>
<dbReference type="GO" id="GO:0043565">
    <property type="term" value="F:sequence-specific DNA binding"/>
    <property type="evidence" value="ECO:0007669"/>
    <property type="project" value="InterPro"/>
</dbReference>
<dbReference type="Gene3D" id="1.10.10.60">
    <property type="entry name" value="Homeodomain-like"/>
    <property type="match status" value="2"/>
</dbReference>
<dbReference type="InterPro" id="IPR018062">
    <property type="entry name" value="HTH_AraC-typ_CS"/>
</dbReference>
<dbReference type="InterPro" id="IPR018060">
    <property type="entry name" value="HTH_AraC"/>
</dbReference>
<dbReference type="Gene3D" id="2.60.120.10">
    <property type="entry name" value="Jelly Rolls"/>
    <property type="match status" value="1"/>
</dbReference>
<evidence type="ECO:0000259" key="4">
    <source>
        <dbReference type="PROSITE" id="PS01124"/>
    </source>
</evidence>
<dbReference type="Proteomes" id="UP000316167">
    <property type="component" value="Unassembled WGS sequence"/>
</dbReference>
<dbReference type="GO" id="GO:0003700">
    <property type="term" value="F:DNA-binding transcription factor activity"/>
    <property type="evidence" value="ECO:0007669"/>
    <property type="project" value="InterPro"/>
</dbReference>
<keyword evidence="1" id="KW-0805">Transcription regulation</keyword>
<dbReference type="InterPro" id="IPR009057">
    <property type="entry name" value="Homeodomain-like_sf"/>
</dbReference>
<dbReference type="Pfam" id="PF12833">
    <property type="entry name" value="HTH_18"/>
    <property type="match status" value="1"/>
</dbReference>
<name>A0A562SRJ8_9BACT</name>
<dbReference type="InterPro" id="IPR011051">
    <property type="entry name" value="RmlC_Cupin_sf"/>
</dbReference>
<evidence type="ECO:0000256" key="1">
    <source>
        <dbReference type="ARBA" id="ARBA00023015"/>
    </source>
</evidence>
<dbReference type="AlphaFoldDB" id="A0A562SRJ8"/>
<dbReference type="InterPro" id="IPR014710">
    <property type="entry name" value="RmlC-like_jellyroll"/>
</dbReference>
<dbReference type="OrthoDB" id="745435at2"/>
<keyword evidence="3" id="KW-0804">Transcription</keyword>
<dbReference type="EMBL" id="VLLE01000003">
    <property type="protein sequence ID" value="TWI83832.1"/>
    <property type="molecule type" value="Genomic_DNA"/>
</dbReference>
<proteinExistence type="predicted"/>
<evidence type="ECO:0000313" key="5">
    <source>
        <dbReference type="EMBL" id="TWI83832.1"/>
    </source>
</evidence>
<dbReference type="InterPro" id="IPR020449">
    <property type="entry name" value="Tscrpt_reg_AraC-type_HTH"/>
</dbReference>
<sequence>MKVVQFTIPVAGDSSIVVQEDVLPHFYVHLHRHQEIQITWIKEGTGTLIAGNYMQPFRPGDIYVLGANQPHLFKSDPVYFDKRKKKTVEALSLFFNPAQFYETVLALPETKPIRRFIEQTTTGLKISATASKKILTEMQFVQQAKQGYRLSAFLQLLQTLSNSKGNRVLSSASNVYSISDTEGLRMNDVYRYTMEHYTEHISLEQIASVAHLTVQAFCRYFKKHTRKTYIRFLNEIRINEACKKMTGNSVVAISSVAYECGFSSAVSFNRVFKQVTGVSPSRYMADYRQQVN</sequence>
<comment type="caution">
    <text evidence="5">The sequence shown here is derived from an EMBL/GenBank/DDBJ whole genome shotgun (WGS) entry which is preliminary data.</text>
</comment>
<accession>A0A562SRJ8</accession>
<dbReference type="Pfam" id="PF02311">
    <property type="entry name" value="AraC_binding"/>
    <property type="match status" value="1"/>
</dbReference>
<evidence type="ECO:0000313" key="6">
    <source>
        <dbReference type="Proteomes" id="UP000316167"/>
    </source>
</evidence>
<keyword evidence="6" id="KW-1185">Reference proteome</keyword>
<dbReference type="PANTHER" id="PTHR43280:SF34">
    <property type="entry name" value="ARAC-FAMILY TRANSCRIPTIONAL REGULATOR"/>
    <property type="match status" value="1"/>
</dbReference>
<dbReference type="PROSITE" id="PS00041">
    <property type="entry name" value="HTH_ARAC_FAMILY_1"/>
    <property type="match status" value="1"/>
</dbReference>
<gene>
    <name evidence="5" type="ORF">IQ13_1950</name>
</gene>
<dbReference type="PANTHER" id="PTHR43280">
    <property type="entry name" value="ARAC-FAMILY TRANSCRIPTIONAL REGULATOR"/>
    <property type="match status" value="1"/>
</dbReference>
<dbReference type="SUPFAM" id="SSF46689">
    <property type="entry name" value="Homeodomain-like"/>
    <property type="match status" value="2"/>
</dbReference>
<reference evidence="5 6" key="1">
    <citation type="journal article" date="2015" name="Stand. Genomic Sci.">
        <title>Genomic Encyclopedia of Bacterial and Archaeal Type Strains, Phase III: the genomes of soil and plant-associated and newly described type strains.</title>
        <authorList>
            <person name="Whitman W.B."/>
            <person name="Woyke T."/>
            <person name="Klenk H.P."/>
            <person name="Zhou Y."/>
            <person name="Lilburn T.G."/>
            <person name="Beck B.J."/>
            <person name="De Vos P."/>
            <person name="Vandamme P."/>
            <person name="Eisen J.A."/>
            <person name="Garrity G."/>
            <person name="Hugenholtz P."/>
            <person name="Kyrpides N.C."/>
        </authorList>
    </citation>
    <scope>NUCLEOTIDE SEQUENCE [LARGE SCALE GENOMIC DNA]</scope>
    <source>
        <strain evidence="5 6">CGMCC 1.7271</strain>
    </source>
</reference>
<evidence type="ECO:0000256" key="2">
    <source>
        <dbReference type="ARBA" id="ARBA00023125"/>
    </source>
</evidence>
<dbReference type="RefSeq" id="WP_144886118.1">
    <property type="nucleotide sequence ID" value="NZ_VLLE01000003.1"/>
</dbReference>
<evidence type="ECO:0000256" key="3">
    <source>
        <dbReference type="ARBA" id="ARBA00023163"/>
    </source>
</evidence>
<dbReference type="SUPFAM" id="SSF51182">
    <property type="entry name" value="RmlC-like cupins"/>
    <property type="match status" value="1"/>
</dbReference>
<dbReference type="PROSITE" id="PS01124">
    <property type="entry name" value="HTH_ARAC_FAMILY_2"/>
    <property type="match status" value="1"/>
</dbReference>
<feature type="domain" description="HTH araC/xylS-type" evidence="4">
    <location>
        <begin position="187"/>
        <end position="286"/>
    </location>
</feature>